<comment type="caution">
    <text evidence="1">The sequence shown here is derived from an EMBL/GenBank/DDBJ whole genome shotgun (WGS) entry which is preliminary data.</text>
</comment>
<feature type="non-terminal residue" evidence="1">
    <location>
        <position position="1"/>
    </location>
</feature>
<gene>
    <name evidence="1" type="ORF">M9458_022376</name>
</gene>
<proteinExistence type="predicted"/>
<feature type="non-terminal residue" evidence="1">
    <location>
        <position position="58"/>
    </location>
</feature>
<reference evidence="1 2" key="1">
    <citation type="submission" date="2024-05" db="EMBL/GenBank/DDBJ databases">
        <title>Genome sequencing and assembly of Indian major carp, Cirrhinus mrigala (Hamilton, 1822).</title>
        <authorList>
            <person name="Mohindra V."/>
            <person name="Chowdhury L.M."/>
            <person name="Lal K."/>
            <person name="Jena J.K."/>
        </authorList>
    </citation>
    <scope>NUCLEOTIDE SEQUENCE [LARGE SCALE GENOMIC DNA]</scope>
    <source>
        <strain evidence="1">CM1030</strain>
        <tissue evidence="1">Blood</tissue>
    </source>
</reference>
<dbReference type="AlphaFoldDB" id="A0ABD0QDD8"/>
<dbReference type="Proteomes" id="UP001529510">
    <property type="component" value="Unassembled WGS sequence"/>
</dbReference>
<evidence type="ECO:0000313" key="1">
    <source>
        <dbReference type="EMBL" id="KAL0183001.1"/>
    </source>
</evidence>
<sequence>AVALNVKLLDLYHEFLSGSQLPNAIDKQLLPEHIRHCFSIDGNRIQIGGLHADSPNEL</sequence>
<name>A0ABD0QDD8_CIRMR</name>
<dbReference type="EMBL" id="JAMKFB020000010">
    <property type="protein sequence ID" value="KAL0183001.1"/>
    <property type="molecule type" value="Genomic_DNA"/>
</dbReference>
<evidence type="ECO:0000313" key="2">
    <source>
        <dbReference type="Proteomes" id="UP001529510"/>
    </source>
</evidence>
<organism evidence="1 2">
    <name type="scientific">Cirrhinus mrigala</name>
    <name type="common">Mrigala</name>
    <dbReference type="NCBI Taxonomy" id="683832"/>
    <lineage>
        <taxon>Eukaryota</taxon>
        <taxon>Metazoa</taxon>
        <taxon>Chordata</taxon>
        <taxon>Craniata</taxon>
        <taxon>Vertebrata</taxon>
        <taxon>Euteleostomi</taxon>
        <taxon>Actinopterygii</taxon>
        <taxon>Neopterygii</taxon>
        <taxon>Teleostei</taxon>
        <taxon>Ostariophysi</taxon>
        <taxon>Cypriniformes</taxon>
        <taxon>Cyprinidae</taxon>
        <taxon>Labeoninae</taxon>
        <taxon>Labeonini</taxon>
        <taxon>Cirrhinus</taxon>
    </lineage>
</organism>
<accession>A0ABD0QDD8</accession>
<protein>
    <submittedName>
        <fullName evidence="1">Uncharacterized protein</fullName>
    </submittedName>
</protein>
<keyword evidence="2" id="KW-1185">Reference proteome</keyword>